<dbReference type="InterPro" id="IPR036942">
    <property type="entry name" value="Beta-barrel_TonB_sf"/>
</dbReference>
<keyword evidence="17" id="KW-1185">Reference proteome</keyword>
<dbReference type="GO" id="GO:0015344">
    <property type="term" value="F:siderophore uptake transmembrane transporter activity"/>
    <property type="evidence" value="ECO:0007669"/>
    <property type="project" value="TreeGrafter"/>
</dbReference>
<dbReference type="InterPro" id="IPR037066">
    <property type="entry name" value="Plug_dom_sf"/>
</dbReference>
<dbReference type="EMBL" id="BAEQ01000063">
    <property type="protein sequence ID" value="GAC30531.1"/>
    <property type="molecule type" value="Genomic_DNA"/>
</dbReference>
<dbReference type="Proteomes" id="UP000006251">
    <property type="component" value="Unassembled WGS sequence"/>
</dbReference>
<dbReference type="Gene3D" id="2.40.170.20">
    <property type="entry name" value="TonB-dependent receptor, beta-barrel domain"/>
    <property type="match status" value="1"/>
</dbReference>
<evidence type="ECO:0000256" key="13">
    <source>
        <dbReference type="SAM" id="Phobius"/>
    </source>
</evidence>
<dbReference type="SUPFAM" id="SSF56935">
    <property type="entry name" value="Porins"/>
    <property type="match status" value="1"/>
</dbReference>
<gene>
    <name evidence="16" type="ORF">GPAL_3690</name>
</gene>
<keyword evidence="9" id="KW-0675">Receptor</keyword>
<evidence type="ECO:0000256" key="12">
    <source>
        <dbReference type="RuleBase" id="RU003357"/>
    </source>
</evidence>
<keyword evidence="5 11" id="KW-0812">Transmembrane</keyword>
<reference evidence="17" key="1">
    <citation type="journal article" date="2014" name="Environ. Microbiol.">
        <title>Comparative genomics of the marine bacterial genus Glaciecola reveals the high degree of genomic diversity and genomic characteristic for cold adaptation.</title>
        <authorList>
            <person name="Qin Q.L."/>
            <person name="Xie B.B."/>
            <person name="Yu Y."/>
            <person name="Shu Y.L."/>
            <person name="Rong J.C."/>
            <person name="Zhang Y.J."/>
            <person name="Zhao D.L."/>
            <person name="Chen X.L."/>
            <person name="Zhang X.Y."/>
            <person name="Chen B."/>
            <person name="Zhou B.C."/>
            <person name="Zhang Y.Z."/>
        </authorList>
    </citation>
    <scope>NUCLEOTIDE SEQUENCE [LARGE SCALE GENOMIC DNA]</scope>
    <source>
        <strain evidence="17">ACAM 615</strain>
    </source>
</reference>
<evidence type="ECO:0000256" key="7">
    <source>
        <dbReference type="ARBA" id="ARBA00023077"/>
    </source>
</evidence>
<comment type="similarity">
    <text evidence="2">Belongs to the TonB-dependent receptor family. Hemoglobin/haptoglobin binding protein subfamily.</text>
</comment>
<feature type="domain" description="TonB-dependent receptor-like beta-barrel" evidence="14">
    <location>
        <begin position="241"/>
        <end position="619"/>
    </location>
</feature>
<keyword evidence="6" id="KW-0732">Signal</keyword>
<dbReference type="OrthoDB" id="9764669at2"/>
<protein>
    <submittedName>
        <fullName evidence="16">Iron complex outermembrane recepter protein</fullName>
    </submittedName>
</protein>
<keyword evidence="4 11" id="KW-1134">Transmembrane beta strand</keyword>
<feature type="transmembrane region" description="Helical" evidence="13">
    <location>
        <begin position="12"/>
        <end position="34"/>
    </location>
</feature>
<dbReference type="PANTHER" id="PTHR30069">
    <property type="entry name" value="TONB-DEPENDENT OUTER MEMBRANE RECEPTOR"/>
    <property type="match status" value="1"/>
</dbReference>
<evidence type="ECO:0000256" key="11">
    <source>
        <dbReference type="PROSITE-ProRule" id="PRU01360"/>
    </source>
</evidence>
<evidence type="ECO:0000256" key="4">
    <source>
        <dbReference type="ARBA" id="ARBA00022452"/>
    </source>
</evidence>
<feature type="domain" description="TonB-dependent receptor plug" evidence="15">
    <location>
        <begin position="77"/>
        <end position="161"/>
    </location>
</feature>
<dbReference type="PANTHER" id="PTHR30069:SF29">
    <property type="entry name" value="HEMOGLOBIN AND HEMOGLOBIN-HAPTOGLOBIN-BINDING PROTEIN 1-RELATED"/>
    <property type="match status" value="1"/>
</dbReference>
<keyword evidence="13" id="KW-1133">Transmembrane helix</keyword>
<organism evidence="16 17">
    <name type="scientific">Brumicola pallidula DSM 14239 = ACAM 615</name>
    <dbReference type="NCBI Taxonomy" id="1121922"/>
    <lineage>
        <taxon>Bacteria</taxon>
        <taxon>Pseudomonadati</taxon>
        <taxon>Pseudomonadota</taxon>
        <taxon>Gammaproteobacteria</taxon>
        <taxon>Alteromonadales</taxon>
        <taxon>Alteromonadaceae</taxon>
        <taxon>Brumicola</taxon>
    </lineage>
</organism>
<dbReference type="InterPro" id="IPR039426">
    <property type="entry name" value="TonB-dep_rcpt-like"/>
</dbReference>
<accession>K6Z2S3</accession>
<proteinExistence type="inferred from homology"/>
<dbReference type="PROSITE" id="PS52016">
    <property type="entry name" value="TONB_DEPENDENT_REC_3"/>
    <property type="match status" value="1"/>
</dbReference>
<dbReference type="GO" id="GO:0009279">
    <property type="term" value="C:cell outer membrane"/>
    <property type="evidence" value="ECO:0007669"/>
    <property type="project" value="UniProtKB-SubCell"/>
</dbReference>
<evidence type="ECO:0000256" key="5">
    <source>
        <dbReference type="ARBA" id="ARBA00022692"/>
    </source>
</evidence>
<evidence type="ECO:0000313" key="16">
    <source>
        <dbReference type="EMBL" id="GAC30531.1"/>
    </source>
</evidence>
<evidence type="ECO:0000256" key="10">
    <source>
        <dbReference type="ARBA" id="ARBA00023237"/>
    </source>
</evidence>
<dbReference type="AlphaFoldDB" id="K6Z2S3"/>
<evidence type="ECO:0000313" key="17">
    <source>
        <dbReference type="Proteomes" id="UP000006251"/>
    </source>
</evidence>
<keyword evidence="7 12" id="KW-0798">TonB box</keyword>
<dbReference type="STRING" id="1121922.GCA_000428905_03240"/>
<dbReference type="RefSeq" id="WP_006014784.1">
    <property type="nucleotide sequence ID" value="NZ_BAEQ01000063.1"/>
</dbReference>
<evidence type="ECO:0000256" key="9">
    <source>
        <dbReference type="ARBA" id="ARBA00023170"/>
    </source>
</evidence>
<keyword evidence="10 11" id="KW-0998">Cell outer membrane</keyword>
<comment type="subcellular location">
    <subcellularLocation>
        <location evidence="1 11">Cell outer membrane</location>
        <topology evidence="1 11">Multi-pass membrane protein</topology>
    </subcellularLocation>
</comment>
<dbReference type="Pfam" id="PF07715">
    <property type="entry name" value="Plug"/>
    <property type="match status" value="1"/>
</dbReference>
<evidence type="ECO:0000256" key="1">
    <source>
        <dbReference type="ARBA" id="ARBA00004571"/>
    </source>
</evidence>
<dbReference type="InterPro" id="IPR000531">
    <property type="entry name" value="Beta-barrel_TonB"/>
</dbReference>
<dbReference type="InterPro" id="IPR012910">
    <property type="entry name" value="Plug_dom"/>
</dbReference>
<evidence type="ECO:0000256" key="6">
    <source>
        <dbReference type="ARBA" id="ARBA00022729"/>
    </source>
</evidence>
<evidence type="ECO:0000256" key="2">
    <source>
        <dbReference type="ARBA" id="ARBA00008143"/>
    </source>
</evidence>
<evidence type="ECO:0000259" key="14">
    <source>
        <dbReference type="Pfam" id="PF00593"/>
    </source>
</evidence>
<evidence type="ECO:0000256" key="8">
    <source>
        <dbReference type="ARBA" id="ARBA00023136"/>
    </source>
</evidence>
<keyword evidence="3 11" id="KW-0813">Transport</keyword>
<comment type="caution">
    <text evidence="16">The sequence shown here is derived from an EMBL/GenBank/DDBJ whole genome shotgun (WGS) entry which is preliminary data.</text>
</comment>
<evidence type="ECO:0000256" key="3">
    <source>
        <dbReference type="ARBA" id="ARBA00022448"/>
    </source>
</evidence>
<evidence type="ECO:0000259" key="15">
    <source>
        <dbReference type="Pfam" id="PF07715"/>
    </source>
</evidence>
<name>K6Z2S3_9ALTE</name>
<keyword evidence="8 11" id="KW-0472">Membrane</keyword>
<dbReference type="Gene3D" id="2.170.130.10">
    <property type="entry name" value="TonB-dependent receptor, plug domain"/>
    <property type="match status" value="1"/>
</dbReference>
<dbReference type="GO" id="GO:0044718">
    <property type="term" value="P:siderophore transmembrane transport"/>
    <property type="evidence" value="ECO:0007669"/>
    <property type="project" value="TreeGrafter"/>
</dbReference>
<dbReference type="Pfam" id="PF00593">
    <property type="entry name" value="TonB_dep_Rec_b-barrel"/>
    <property type="match status" value="1"/>
</dbReference>
<sequence>MQPNRFFRVNKINFYLSLYAIANLPFVASDAVAAEASGNPSKIETISIMSQRNLLGNEGLVNQSVVGISFAQQNDTEVRLADWLATLPGIDTSGQGGLFQSYSVRGFSRWRLRTEVDGIPIFTDRRAGNSVSFVPQALMSGLSVTKGPSSTLYGSDALGGVVSLFTSEFGSNSLGLVTESDGGNSEISATYGIDTNEHQFQGGMVHRASSQREDANGNKLDDGFTQTTGLLKYKTSINNIDIESMLLTSQGTDIGKSSRLFPNQQVTSYPDEFHNLAKVQISRRNEWLLSVYHHNQNWDTDSLRVNSRENFTEYQSNTIGATGLLSFSVMRGTGRAGFDAVSRRGVDINDKEYDLAGNILADVKILEGQQNNIGFFVDQHWQFADYSLSGGIRFDQIKQKEDTTNTSHTAKRVNYSFNSEWLLTDNLVLHAEFGTGFRFPTLSELYFNGLTPRGNTVGNPDLKSERSQGGQFTLDYAFTDNLQFNLQTYYYALDDYIERFRLANRDRTFRNIDKATIKGFEAAIKWQVNAHLTQEVAYQQQSGKDDQAHILLDILGSRIDIKTRWQQGSWTIYNLIQHGLTQDEVGDGEGELESYTKWSLTIAMQITDNVNLSIYGKNLLNQDTRASADEDAAQLQGRNFGLKLKYQF</sequence>